<evidence type="ECO:0000313" key="3">
    <source>
        <dbReference type="Proteomes" id="UP000827092"/>
    </source>
</evidence>
<comment type="caution">
    <text evidence="2">The sequence shown here is derived from an EMBL/GenBank/DDBJ whole genome shotgun (WGS) entry which is preliminary data.</text>
</comment>
<dbReference type="AlphaFoldDB" id="A0AAV6TTQ1"/>
<gene>
    <name evidence="2" type="ORF">JTE90_028236</name>
</gene>
<feature type="signal peptide" evidence="1">
    <location>
        <begin position="1"/>
        <end position="21"/>
    </location>
</feature>
<name>A0AAV6TTQ1_9ARAC</name>
<evidence type="ECO:0000313" key="2">
    <source>
        <dbReference type="EMBL" id="KAG8175437.1"/>
    </source>
</evidence>
<evidence type="ECO:0000256" key="1">
    <source>
        <dbReference type="SAM" id="SignalP"/>
    </source>
</evidence>
<proteinExistence type="predicted"/>
<feature type="chain" id="PRO_5043933232" evidence="1">
    <location>
        <begin position="22"/>
        <end position="71"/>
    </location>
</feature>
<reference evidence="2 3" key="1">
    <citation type="journal article" date="2022" name="Nat. Ecol. Evol.">
        <title>A masculinizing supergene underlies an exaggerated male reproductive morph in a spider.</title>
        <authorList>
            <person name="Hendrickx F."/>
            <person name="De Corte Z."/>
            <person name="Sonet G."/>
            <person name="Van Belleghem S.M."/>
            <person name="Kostlbacher S."/>
            <person name="Vangestel C."/>
        </authorList>
    </citation>
    <scope>NUCLEOTIDE SEQUENCE [LARGE SCALE GENOMIC DNA]</scope>
    <source>
        <strain evidence="2">W744_W776</strain>
    </source>
</reference>
<dbReference type="Proteomes" id="UP000827092">
    <property type="component" value="Unassembled WGS sequence"/>
</dbReference>
<sequence>MASKIAIIMFLVVMLAITIQSFSPLSEDQSQGEEIARDCSARLLGEYCKYNNDCCGTLLCIHNRCQSGSFW</sequence>
<keyword evidence="1" id="KW-0732">Signal</keyword>
<keyword evidence="3" id="KW-1185">Reference proteome</keyword>
<organism evidence="2 3">
    <name type="scientific">Oedothorax gibbosus</name>
    <dbReference type="NCBI Taxonomy" id="931172"/>
    <lineage>
        <taxon>Eukaryota</taxon>
        <taxon>Metazoa</taxon>
        <taxon>Ecdysozoa</taxon>
        <taxon>Arthropoda</taxon>
        <taxon>Chelicerata</taxon>
        <taxon>Arachnida</taxon>
        <taxon>Araneae</taxon>
        <taxon>Araneomorphae</taxon>
        <taxon>Entelegynae</taxon>
        <taxon>Araneoidea</taxon>
        <taxon>Linyphiidae</taxon>
        <taxon>Erigoninae</taxon>
        <taxon>Oedothorax</taxon>
    </lineage>
</organism>
<accession>A0AAV6TTQ1</accession>
<dbReference type="EMBL" id="JAFNEN010001004">
    <property type="protein sequence ID" value="KAG8175437.1"/>
    <property type="molecule type" value="Genomic_DNA"/>
</dbReference>
<protein>
    <submittedName>
        <fullName evidence="2">Uncharacterized protein</fullName>
    </submittedName>
</protein>